<dbReference type="SUPFAM" id="SSF52540">
    <property type="entry name" value="P-loop containing nucleoside triphosphate hydrolases"/>
    <property type="match status" value="1"/>
</dbReference>
<reference evidence="9" key="1">
    <citation type="submission" date="2017-02" db="UniProtKB">
        <authorList>
            <consortium name="WormBaseParasite"/>
        </authorList>
    </citation>
    <scope>IDENTIFICATION</scope>
</reference>
<dbReference type="GO" id="GO:0043138">
    <property type="term" value="F:3'-5' DNA helicase activity"/>
    <property type="evidence" value="ECO:0007669"/>
    <property type="project" value="UniProtKB-EC"/>
</dbReference>
<dbReference type="AlphaFoldDB" id="A0A0M3JI69"/>
<evidence type="ECO:0000256" key="5">
    <source>
        <dbReference type="ARBA" id="ARBA00034617"/>
    </source>
</evidence>
<dbReference type="GO" id="GO:0000724">
    <property type="term" value="P:double-strand break repair via homologous recombination"/>
    <property type="evidence" value="ECO:0007669"/>
    <property type="project" value="TreeGrafter"/>
</dbReference>
<evidence type="ECO:0000256" key="1">
    <source>
        <dbReference type="ARBA" id="ARBA00005446"/>
    </source>
</evidence>
<organism evidence="9">
    <name type="scientific">Anisakis simplex</name>
    <name type="common">Herring worm</name>
    <dbReference type="NCBI Taxonomy" id="6269"/>
    <lineage>
        <taxon>Eukaryota</taxon>
        <taxon>Metazoa</taxon>
        <taxon>Ecdysozoa</taxon>
        <taxon>Nematoda</taxon>
        <taxon>Chromadorea</taxon>
        <taxon>Rhabditida</taxon>
        <taxon>Spirurina</taxon>
        <taxon>Ascaridomorpha</taxon>
        <taxon>Ascaridoidea</taxon>
        <taxon>Anisakidae</taxon>
        <taxon>Anisakis</taxon>
        <taxon>Anisakis simplex complex</taxon>
    </lineage>
</organism>
<dbReference type="InterPro" id="IPR027417">
    <property type="entry name" value="P-loop_NTPase"/>
</dbReference>
<protein>
    <recommendedName>
        <fullName evidence="6">DNA 3'-5' helicase</fullName>
        <ecNumber evidence="6">5.6.2.4</ecNumber>
    </recommendedName>
    <alternativeName>
        <fullName evidence="7">DNA 3'-5' helicase BLM</fullName>
    </alternativeName>
</protein>
<comment type="similarity">
    <text evidence="1">Belongs to the helicase family. RecQ subfamily.</text>
</comment>
<dbReference type="GO" id="GO:0003677">
    <property type="term" value="F:DNA binding"/>
    <property type="evidence" value="ECO:0007669"/>
    <property type="project" value="UniProtKB-KW"/>
</dbReference>
<keyword evidence="2" id="KW-0238">DNA-binding</keyword>
<evidence type="ECO:0000313" key="9">
    <source>
        <dbReference type="WBParaSite" id="ASIM_0000733401-mRNA-1"/>
    </source>
</evidence>
<dbReference type="PANTHER" id="PTHR13710:SF153">
    <property type="entry name" value="RECQ-LIKE DNA HELICASE BLM"/>
    <property type="match status" value="1"/>
</dbReference>
<dbReference type="InterPro" id="IPR001650">
    <property type="entry name" value="Helicase_C-like"/>
</dbReference>
<dbReference type="PANTHER" id="PTHR13710">
    <property type="entry name" value="DNA HELICASE RECQ FAMILY MEMBER"/>
    <property type="match status" value="1"/>
</dbReference>
<dbReference type="GO" id="GO:0009378">
    <property type="term" value="F:four-way junction helicase activity"/>
    <property type="evidence" value="ECO:0007669"/>
    <property type="project" value="TreeGrafter"/>
</dbReference>
<dbReference type="PROSITE" id="PS51194">
    <property type="entry name" value="HELICASE_CTER"/>
    <property type="match status" value="1"/>
</dbReference>
<evidence type="ECO:0000256" key="6">
    <source>
        <dbReference type="ARBA" id="ARBA00034808"/>
    </source>
</evidence>
<accession>A0A0M3JI69</accession>
<proteinExistence type="inferred from homology"/>
<evidence type="ECO:0000256" key="2">
    <source>
        <dbReference type="ARBA" id="ARBA00023125"/>
    </source>
</evidence>
<name>A0A0M3JI69_ANISI</name>
<dbReference type="GO" id="GO:0005694">
    <property type="term" value="C:chromosome"/>
    <property type="evidence" value="ECO:0007669"/>
    <property type="project" value="TreeGrafter"/>
</dbReference>
<keyword evidence="3" id="KW-0413">Isomerase</keyword>
<evidence type="ECO:0000256" key="4">
    <source>
        <dbReference type="ARBA" id="ARBA00023242"/>
    </source>
</evidence>
<dbReference type="EC" id="5.6.2.4" evidence="6"/>
<feature type="domain" description="Helicase C-terminal" evidence="8">
    <location>
        <begin position="15"/>
        <end position="87"/>
    </location>
</feature>
<evidence type="ECO:0000256" key="3">
    <source>
        <dbReference type="ARBA" id="ARBA00023235"/>
    </source>
</evidence>
<dbReference type="GO" id="GO:0005634">
    <property type="term" value="C:nucleus"/>
    <property type="evidence" value="ECO:0007669"/>
    <property type="project" value="TreeGrafter"/>
</dbReference>
<evidence type="ECO:0000259" key="8">
    <source>
        <dbReference type="PROSITE" id="PS51194"/>
    </source>
</evidence>
<dbReference type="GO" id="GO:0005737">
    <property type="term" value="C:cytoplasm"/>
    <property type="evidence" value="ECO:0007669"/>
    <property type="project" value="TreeGrafter"/>
</dbReference>
<sequence length="87" mass="9765">LKYDVIAKRPKSLFAVIERMKVLYPGKSGIVYCLSRKECETVAKSLQNQGISADVYHAGLPDKQRRTVQSKWIGNHVNVICATIGKF</sequence>
<dbReference type="Pfam" id="PF00271">
    <property type="entry name" value="Helicase_C"/>
    <property type="match status" value="1"/>
</dbReference>
<evidence type="ECO:0000256" key="7">
    <source>
        <dbReference type="ARBA" id="ARBA00044542"/>
    </source>
</evidence>
<dbReference type="WBParaSite" id="ASIM_0000733401-mRNA-1">
    <property type="protein sequence ID" value="ASIM_0000733401-mRNA-1"/>
    <property type="gene ID" value="ASIM_0000733401"/>
</dbReference>
<keyword evidence="4" id="KW-0539">Nucleus</keyword>
<comment type="catalytic activity">
    <reaction evidence="5">
        <text>Couples ATP hydrolysis with the unwinding of duplex DNA by translocating in the 3'-5' direction.</text>
        <dbReference type="EC" id="5.6.2.4"/>
    </reaction>
</comment>
<dbReference type="Gene3D" id="3.40.50.300">
    <property type="entry name" value="P-loop containing nucleotide triphosphate hydrolases"/>
    <property type="match status" value="1"/>
</dbReference>